<evidence type="ECO:0000256" key="7">
    <source>
        <dbReference type="ARBA" id="ARBA00022962"/>
    </source>
</evidence>
<dbReference type="InterPro" id="IPR050472">
    <property type="entry name" value="Anth_synth/Amidotransfase"/>
</dbReference>
<dbReference type="SUPFAM" id="SSF52317">
    <property type="entry name" value="Class I glutamine amidotransferase-like"/>
    <property type="match status" value="1"/>
</dbReference>
<dbReference type="GO" id="GO:0044205">
    <property type="term" value="P:'de novo' UMP biosynthetic process"/>
    <property type="evidence" value="ECO:0007669"/>
    <property type="project" value="UniProtKB-UniRule"/>
</dbReference>
<evidence type="ECO:0000256" key="6">
    <source>
        <dbReference type="ARBA" id="ARBA00022840"/>
    </source>
</evidence>
<keyword evidence="6 11" id="KW-0067">ATP-binding</keyword>
<keyword evidence="11" id="KW-0028">Amino-acid biosynthesis</keyword>
<evidence type="ECO:0000256" key="4">
    <source>
        <dbReference type="ARBA" id="ARBA00022598"/>
    </source>
</evidence>
<dbReference type="InterPro" id="IPR006274">
    <property type="entry name" value="CarbamoylP_synth_ssu"/>
</dbReference>
<dbReference type="Pfam" id="PF00988">
    <property type="entry name" value="CPSase_sm_chain"/>
    <property type="match status" value="1"/>
</dbReference>
<dbReference type="UniPathway" id="UPA00070">
    <property type="reaction ID" value="UER00115"/>
</dbReference>
<feature type="binding site" evidence="11">
    <location>
        <position position="240"/>
    </location>
    <ligand>
        <name>L-glutamine</name>
        <dbReference type="ChEBI" id="CHEBI:58359"/>
    </ligand>
</feature>
<dbReference type="InterPro" id="IPR002474">
    <property type="entry name" value="CarbamoylP_synth_ssu_N"/>
</dbReference>
<dbReference type="FunFam" id="3.50.30.20:FF:000001">
    <property type="entry name" value="Carbamoyl-phosphate synthase small chain"/>
    <property type="match status" value="1"/>
</dbReference>
<feature type="active site" evidence="11">
    <location>
        <position position="348"/>
    </location>
</feature>
<dbReference type="GO" id="GO:0005524">
    <property type="term" value="F:ATP binding"/>
    <property type="evidence" value="ECO:0007669"/>
    <property type="project" value="UniProtKB-UniRule"/>
</dbReference>
<feature type="binding site" evidence="11">
    <location>
        <position position="309"/>
    </location>
    <ligand>
        <name>L-glutamine</name>
        <dbReference type="ChEBI" id="CHEBI:58359"/>
    </ligand>
</feature>
<dbReference type="PROSITE" id="PS51273">
    <property type="entry name" value="GATASE_TYPE_1"/>
    <property type="match status" value="1"/>
</dbReference>
<dbReference type="SUPFAM" id="SSF52021">
    <property type="entry name" value="Carbamoyl phosphate synthetase, small subunit N-terminal domain"/>
    <property type="match status" value="1"/>
</dbReference>
<dbReference type="GO" id="GO:0004359">
    <property type="term" value="F:glutaminase activity"/>
    <property type="evidence" value="ECO:0007669"/>
    <property type="project" value="RHEA"/>
</dbReference>
<feature type="binding site" evidence="11">
    <location>
        <position position="310"/>
    </location>
    <ligand>
        <name>L-glutamine</name>
        <dbReference type="ChEBI" id="CHEBI:58359"/>
    </ligand>
</feature>
<keyword evidence="8 11" id="KW-0665">Pyrimidine biosynthesis</keyword>
<feature type="binding site" evidence="11">
    <location>
        <position position="307"/>
    </location>
    <ligand>
        <name>L-glutamine</name>
        <dbReference type="ChEBI" id="CHEBI:58359"/>
    </ligand>
</feature>
<feature type="binding site" evidence="11">
    <location>
        <position position="266"/>
    </location>
    <ligand>
        <name>L-glutamine</name>
        <dbReference type="ChEBI" id="CHEBI:58359"/>
    </ligand>
</feature>
<dbReference type="RefSeq" id="WP_092120551.1">
    <property type="nucleotide sequence ID" value="NZ_FMXO01000010.1"/>
</dbReference>
<accession>A0A1G6D3G8</accession>
<dbReference type="AlphaFoldDB" id="A0A1G6D3G8"/>
<dbReference type="SMART" id="SM01097">
    <property type="entry name" value="CPSase_sm_chain"/>
    <property type="match status" value="1"/>
</dbReference>
<feature type="binding site" evidence="11">
    <location>
        <position position="238"/>
    </location>
    <ligand>
        <name>L-glutamine</name>
        <dbReference type="ChEBI" id="CHEBI:58359"/>
    </ligand>
</feature>
<sequence>MRAILALEDGTWFAGRSFTGEGEAGGEVIFNTGMTGYQEVLTDPSYIGQMVCMTYPLIGNYGVNPEDVESDRVQAEAMIVKECCKQPSNWRATQSLPDYLRDAGVIGLEGIDTRALTRHIRIHGAKRGIISTRNVPVQELIEQARSLPSMEGANLVQNVEVPGPYVWDGRRPRFVTLDQGNYAWPGPGHRVVVFDFGIKWSILRILQKKGLDLLVVPASFTTDQVMALRPDAVFLGNGPGDPASLTDIVQTVAELTDKLPMAGICLGQQIMGLALGGTTYKLKFGHHGLNHPVKELSTGRVEISSQNHGFCVDFGSSDFYHPTHVNLNDNTLEGFRHKTKPLMAVQHHPEAGPGPHDCRSFFDRFVTMLDETLGKKH</sequence>
<dbReference type="GO" id="GO:0006526">
    <property type="term" value="P:L-arginine biosynthetic process"/>
    <property type="evidence" value="ECO:0007669"/>
    <property type="project" value="UniProtKB-UniRule"/>
</dbReference>
<feature type="active site" description="Nucleophile" evidence="11">
    <location>
        <position position="265"/>
    </location>
</feature>
<evidence type="ECO:0000256" key="10">
    <source>
        <dbReference type="ARBA" id="ARBA00049285"/>
    </source>
</evidence>
<evidence type="ECO:0000256" key="2">
    <source>
        <dbReference type="ARBA" id="ARBA00005077"/>
    </source>
</evidence>
<dbReference type="Pfam" id="PF00117">
    <property type="entry name" value="GATase"/>
    <property type="match status" value="1"/>
</dbReference>
<dbReference type="InterPro" id="IPR017926">
    <property type="entry name" value="GATASE"/>
</dbReference>
<dbReference type="Gene3D" id="3.50.30.20">
    <property type="entry name" value="Carbamoyl-phosphate synthase small subunit, N-terminal domain"/>
    <property type="match status" value="1"/>
</dbReference>
<dbReference type="Proteomes" id="UP000198771">
    <property type="component" value="Unassembled WGS sequence"/>
</dbReference>
<dbReference type="PRINTS" id="PR00099">
    <property type="entry name" value="CPSGATASE"/>
</dbReference>
<dbReference type="OrthoDB" id="9804328at2"/>
<keyword evidence="7 11" id="KW-0315">Glutamine amidotransferase</keyword>
<organism evidence="13 14">
    <name type="scientific">Desulfonatronum thiosulfatophilum</name>
    <dbReference type="NCBI Taxonomy" id="617002"/>
    <lineage>
        <taxon>Bacteria</taxon>
        <taxon>Pseudomonadati</taxon>
        <taxon>Thermodesulfobacteriota</taxon>
        <taxon>Desulfovibrionia</taxon>
        <taxon>Desulfovibrionales</taxon>
        <taxon>Desulfonatronaceae</taxon>
        <taxon>Desulfonatronum</taxon>
    </lineage>
</organism>
<comment type="similarity">
    <text evidence="3 11">Belongs to the CarA family.</text>
</comment>
<comment type="catalytic activity">
    <reaction evidence="10 11">
        <text>L-glutamine + H2O = L-glutamate + NH4(+)</text>
        <dbReference type="Rhea" id="RHEA:15889"/>
        <dbReference type="ChEBI" id="CHEBI:15377"/>
        <dbReference type="ChEBI" id="CHEBI:28938"/>
        <dbReference type="ChEBI" id="CHEBI:29985"/>
        <dbReference type="ChEBI" id="CHEBI:58359"/>
    </reaction>
</comment>
<comment type="subunit">
    <text evidence="11">Composed of two chains; the small (or glutamine) chain promotes the hydrolysis of glutamine to ammonia, which is used by the large (or ammonia) chain to synthesize carbamoyl phosphate. Tetramer of heterodimers (alpha,beta)4.</text>
</comment>
<dbReference type="STRING" id="617002.SAMN05660653_01883"/>
<keyword evidence="11" id="KW-0055">Arginine biosynthesis</keyword>
<evidence type="ECO:0000259" key="12">
    <source>
        <dbReference type="SMART" id="SM01097"/>
    </source>
</evidence>
<comment type="pathway">
    <text evidence="1 11">Pyrimidine metabolism; UMP biosynthesis via de novo pathway; (S)-dihydroorotate from bicarbonate: step 1/3.</text>
</comment>
<evidence type="ECO:0000256" key="1">
    <source>
        <dbReference type="ARBA" id="ARBA00004812"/>
    </source>
</evidence>
<comment type="function">
    <text evidence="11">Small subunit of the glutamine-dependent carbamoyl phosphate synthetase (CPSase). CPSase catalyzes the formation of carbamoyl phosphate from the ammonia moiety of glutamine, carbonate, and phosphate donated by ATP, constituting the first step of 2 biosynthetic pathways, one leading to arginine and/or urea and the other to pyrimidine nucleotides. The small subunit (glutamine amidotransferase) binds and cleaves glutamine to supply the large subunit with the substrate ammonia.</text>
</comment>
<name>A0A1G6D3G8_9BACT</name>
<feature type="active site" evidence="11">
    <location>
        <position position="350"/>
    </location>
</feature>
<dbReference type="PANTHER" id="PTHR43418:SF7">
    <property type="entry name" value="CARBAMOYL-PHOSPHATE SYNTHASE SMALL CHAIN"/>
    <property type="match status" value="1"/>
</dbReference>
<dbReference type="UniPathway" id="UPA00068">
    <property type="reaction ID" value="UER00171"/>
</dbReference>
<comment type="catalytic activity">
    <reaction evidence="9 11">
        <text>hydrogencarbonate + L-glutamine + 2 ATP + H2O = carbamoyl phosphate + L-glutamate + 2 ADP + phosphate + 2 H(+)</text>
        <dbReference type="Rhea" id="RHEA:18633"/>
        <dbReference type="ChEBI" id="CHEBI:15377"/>
        <dbReference type="ChEBI" id="CHEBI:15378"/>
        <dbReference type="ChEBI" id="CHEBI:17544"/>
        <dbReference type="ChEBI" id="CHEBI:29985"/>
        <dbReference type="ChEBI" id="CHEBI:30616"/>
        <dbReference type="ChEBI" id="CHEBI:43474"/>
        <dbReference type="ChEBI" id="CHEBI:58228"/>
        <dbReference type="ChEBI" id="CHEBI:58359"/>
        <dbReference type="ChEBI" id="CHEBI:456216"/>
        <dbReference type="EC" id="6.3.5.5"/>
    </reaction>
</comment>
<dbReference type="Gene3D" id="3.40.50.880">
    <property type="match status" value="1"/>
</dbReference>
<dbReference type="InterPro" id="IPR029062">
    <property type="entry name" value="Class_I_gatase-like"/>
</dbReference>
<dbReference type="NCBIfam" id="NF009475">
    <property type="entry name" value="PRK12838.1"/>
    <property type="match status" value="1"/>
</dbReference>
<evidence type="ECO:0000313" key="14">
    <source>
        <dbReference type="Proteomes" id="UP000198771"/>
    </source>
</evidence>
<evidence type="ECO:0000313" key="13">
    <source>
        <dbReference type="EMBL" id="SDB39630.1"/>
    </source>
</evidence>
<evidence type="ECO:0000256" key="9">
    <source>
        <dbReference type="ARBA" id="ARBA00048816"/>
    </source>
</evidence>
<keyword evidence="4 11" id="KW-0436">Ligase</keyword>
<dbReference type="EC" id="6.3.5.5" evidence="11"/>
<dbReference type="HAMAP" id="MF_01209">
    <property type="entry name" value="CPSase_S_chain"/>
    <property type="match status" value="1"/>
</dbReference>
<dbReference type="InterPro" id="IPR035686">
    <property type="entry name" value="CPSase_GATase1"/>
</dbReference>
<dbReference type="NCBIfam" id="TIGR01368">
    <property type="entry name" value="CPSaseIIsmall"/>
    <property type="match status" value="1"/>
</dbReference>
<evidence type="ECO:0000256" key="5">
    <source>
        <dbReference type="ARBA" id="ARBA00022741"/>
    </source>
</evidence>
<feature type="domain" description="Carbamoyl-phosphate synthase small subunit N-terminal" evidence="12">
    <location>
        <begin position="1"/>
        <end position="131"/>
    </location>
</feature>
<dbReference type="GO" id="GO:0006541">
    <property type="term" value="P:glutamine metabolic process"/>
    <property type="evidence" value="ECO:0007669"/>
    <property type="project" value="InterPro"/>
</dbReference>
<reference evidence="13 14" key="1">
    <citation type="submission" date="2016-10" db="EMBL/GenBank/DDBJ databases">
        <authorList>
            <person name="de Groot N.N."/>
        </authorList>
    </citation>
    <scope>NUCLEOTIDE SEQUENCE [LARGE SCALE GENOMIC DNA]</scope>
    <source>
        <strain evidence="13 14">ASO4-2</strain>
    </source>
</reference>
<feature type="region of interest" description="CPSase" evidence="11">
    <location>
        <begin position="1"/>
        <end position="189"/>
    </location>
</feature>
<proteinExistence type="inferred from homology"/>
<dbReference type="InterPro" id="IPR036480">
    <property type="entry name" value="CarbP_synth_ssu_N_sf"/>
</dbReference>
<gene>
    <name evidence="11" type="primary">carA</name>
    <name evidence="13" type="ORF">SAMN05660653_01883</name>
</gene>
<dbReference type="EMBL" id="FMXO01000010">
    <property type="protein sequence ID" value="SDB39630.1"/>
    <property type="molecule type" value="Genomic_DNA"/>
</dbReference>
<feature type="binding site" evidence="11">
    <location>
        <position position="45"/>
    </location>
    <ligand>
        <name>L-glutamine</name>
        <dbReference type="ChEBI" id="CHEBI:58359"/>
    </ligand>
</feature>
<dbReference type="PANTHER" id="PTHR43418">
    <property type="entry name" value="MULTIFUNCTIONAL TRYPTOPHAN BIOSYNTHESIS PROTEIN-RELATED"/>
    <property type="match status" value="1"/>
</dbReference>
<evidence type="ECO:0000256" key="8">
    <source>
        <dbReference type="ARBA" id="ARBA00022975"/>
    </source>
</evidence>
<keyword evidence="5 11" id="KW-0547">Nucleotide-binding</keyword>
<keyword evidence="14" id="KW-1185">Reference proteome</keyword>
<dbReference type="PRINTS" id="PR00096">
    <property type="entry name" value="GATASE"/>
</dbReference>
<protein>
    <recommendedName>
        <fullName evidence="11">Carbamoyl phosphate synthase small chain</fullName>
        <ecNumber evidence="11">6.3.5.5</ecNumber>
    </recommendedName>
    <alternativeName>
        <fullName evidence="11">Carbamoyl phosphate synthetase glutamine chain</fullName>
    </alternativeName>
</protein>
<evidence type="ECO:0000256" key="11">
    <source>
        <dbReference type="HAMAP-Rule" id="MF_01209"/>
    </source>
</evidence>
<dbReference type="GO" id="GO:0004088">
    <property type="term" value="F:carbamoyl-phosphate synthase (glutamine-hydrolyzing) activity"/>
    <property type="evidence" value="ECO:0007669"/>
    <property type="project" value="UniProtKB-UniRule"/>
</dbReference>
<dbReference type="CDD" id="cd01744">
    <property type="entry name" value="GATase1_CPSase"/>
    <property type="match status" value="1"/>
</dbReference>
<evidence type="ECO:0000256" key="3">
    <source>
        <dbReference type="ARBA" id="ARBA00007800"/>
    </source>
</evidence>
<comment type="pathway">
    <text evidence="2 11">Amino-acid biosynthesis; L-arginine biosynthesis; carbamoyl phosphate from bicarbonate: step 1/1.</text>
</comment>
<dbReference type="GO" id="GO:0006207">
    <property type="term" value="P:'de novo' pyrimidine nucleobase biosynthetic process"/>
    <property type="evidence" value="ECO:0007669"/>
    <property type="project" value="InterPro"/>
</dbReference>
<feature type="binding site" evidence="11">
    <location>
        <position position="269"/>
    </location>
    <ligand>
        <name>L-glutamine</name>
        <dbReference type="ChEBI" id="CHEBI:58359"/>
    </ligand>
</feature>